<dbReference type="Proteomes" id="UP000299102">
    <property type="component" value="Unassembled WGS sequence"/>
</dbReference>
<organism evidence="2 3">
    <name type="scientific">Eumeta variegata</name>
    <name type="common">Bagworm moth</name>
    <name type="synonym">Eumeta japonica</name>
    <dbReference type="NCBI Taxonomy" id="151549"/>
    <lineage>
        <taxon>Eukaryota</taxon>
        <taxon>Metazoa</taxon>
        <taxon>Ecdysozoa</taxon>
        <taxon>Arthropoda</taxon>
        <taxon>Hexapoda</taxon>
        <taxon>Insecta</taxon>
        <taxon>Pterygota</taxon>
        <taxon>Neoptera</taxon>
        <taxon>Endopterygota</taxon>
        <taxon>Lepidoptera</taxon>
        <taxon>Glossata</taxon>
        <taxon>Ditrysia</taxon>
        <taxon>Tineoidea</taxon>
        <taxon>Psychidae</taxon>
        <taxon>Oiketicinae</taxon>
        <taxon>Eumeta</taxon>
    </lineage>
</organism>
<dbReference type="EMBL" id="BGZK01003215">
    <property type="protein sequence ID" value="GBO98824.1"/>
    <property type="molecule type" value="Genomic_DNA"/>
</dbReference>
<feature type="region of interest" description="Disordered" evidence="1">
    <location>
        <begin position="110"/>
        <end position="131"/>
    </location>
</feature>
<accession>A0A4C1S9J2</accession>
<proteinExistence type="predicted"/>
<sequence>MVQAAAAFGERWPKLQDICKPVTAFFSTQNQFRYYAHCSQLDKSCYRSLLHLVDGGQDARSYKPTSPHTTLSQVSGTSEPSRLGLEGLISRHGASCLELTLLQTRNLYPEAEQSGGATAPEDPPGSASNIA</sequence>
<feature type="region of interest" description="Disordered" evidence="1">
    <location>
        <begin position="60"/>
        <end position="83"/>
    </location>
</feature>
<gene>
    <name evidence="2" type="ORF">EVAR_73178_1</name>
</gene>
<comment type="caution">
    <text evidence="2">The sequence shown here is derived from an EMBL/GenBank/DDBJ whole genome shotgun (WGS) entry which is preliminary data.</text>
</comment>
<evidence type="ECO:0000313" key="2">
    <source>
        <dbReference type="EMBL" id="GBO98824.1"/>
    </source>
</evidence>
<feature type="compositionally biased region" description="Polar residues" evidence="1">
    <location>
        <begin position="63"/>
        <end position="80"/>
    </location>
</feature>
<evidence type="ECO:0000256" key="1">
    <source>
        <dbReference type="SAM" id="MobiDB-lite"/>
    </source>
</evidence>
<reference evidence="2 3" key="1">
    <citation type="journal article" date="2019" name="Commun. Biol.">
        <title>The bagworm genome reveals a unique fibroin gene that provides high tensile strength.</title>
        <authorList>
            <person name="Kono N."/>
            <person name="Nakamura H."/>
            <person name="Ohtoshi R."/>
            <person name="Tomita M."/>
            <person name="Numata K."/>
            <person name="Arakawa K."/>
        </authorList>
    </citation>
    <scope>NUCLEOTIDE SEQUENCE [LARGE SCALE GENOMIC DNA]</scope>
</reference>
<dbReference type="AlphaFoldDB" id="A0A4C1S9J2"/>
<protein>
    <submittedName>
        <fullName evidence="2">Uncharacterized protein</fullName>
    </submittedName>
</protein>
<name>A0A4C1S9J2_EUMVA</name>
<keyword evidence="3" id="KW-1185">Reference proteome</keyword>
<evidence type="ECO:0000313" key="3">
    <source>
        <dbReference type="Proteomes" id="UP000299102"/>
    </source>
</evidence>